<evidence type="ECO:0000256" key="8">
    <source>
        <dbReference type="ARBA" id="ARBA00023242"/>
    </source>
</evidence>
<evidence type="ECO:0000313" key="15">
    <source>
        <dbReference type="EMBL" id="CDP34107.1"/>
    </source>
</evidence>
<evidence type="ECO:0000256" key="13">
    <source>
        <dbReference type="SAM" id="MobiDB-lite"/>
    </source>
</evidence>
<dbReference type="Gene3D" id="1.25.40.820">
    <property type="match status" value="1"/>
</dbReference>
<feature type="region of interest" description="Disordered" evidence="13">
    <location>
        <begin position="204"/>
        <end position="238"/>
    </location>
</feature>
<dbReference type="GO" id="GO:0008270">
    <property type="term" value="F:zinc ion binding"/>
    <property type="evidence" value="ECO:0007669"/>
    <property type="project" value="UniProtKB-KW"/>
</dbReference>
<dbReference type="PANTHER" id="PTHR14732:SF0">
    <property type="entry name" value="RNA POLYMERASE II SUBUNIT B1 CTD PHOSPHATASE RPAP2-RELATED"/>
    <property type="match status" value="1"/>
</dbReference>
<dbReference type="GO" id="GO:0005634">
    <property type="term" value="C:nucleus"/>
    <property type="evidence" value="ECO:0007669"/>
    <property type="project" value="UniProtKB-SubCell"/>
</dbReference>
<proteinExistence type="inferred from homology"/>
<dbReference type="InterPro" id="IPR038534">
    <property type="entry name" value="Rtr1/RPAP2_sf"/>
</dbReference>
<dbReference type="InterPro" id="IPR039693">
    <property type="entry name" value="Rtr1/RPAP2"/>
</dbReference>
<keyword evidence="4 12" id="KW-0863">Zinc-finger</keyword>
<evidence type="ECO:0000256" key="4">
    <source>
        <dbReference type="ARBA" id="ARBA00022771"/>
    </source>
</evidence>
<evidence type="ECO:0000256" key="6">
    <source>
        <dbReference type="ARBA" id="ARBA00022833"/>
    </source>
</evidence>
<gene>
    <name evidence="15" type="ORF">GNLVRS02_ARAD1C04884g</name>
</gene>
<dbReference type="PANTHER" id="PTHR14732">
    <property type="entry name" value="RNA POLYMERASE II SUBUNIT B1 CTD PHOSPHATASE RPAP2-RELATED"/>
    <property type="match status" value="1"/>
</dbReference>
<dbReference type="Pfam" id="PF04181">
    <property type="entry name" value="RPAP2_Rtr1"/>
    <property type="match status" value="1"/>
</dbReference>
<evidence type="ECO:0000256" key="12">
    <source>
        <dbReference type="RuleBase" id="RU367080"/>
    </source>
</evidence>
<name>A0A060T5E7_BLAAD</name>
<dbReference type="EC" id="3.1.3.16" evidence="12"/>
<comment type="similarity">
    <text evidence="2 11 12">Belongs to the RPAP2 family.</text>
</comment>
<comment type="subcellular location">
    <subcellularLocation>
        <location evidence="1 12">Nucleus</location>
    </subcellularLocation>
</comment>
<evidence type="ECO:0000256" key="5">
    <source>
        <dbReference type="ARBA" id="ARBA00022801"/>
    </source>
</evidence>
<keyword evidence="5 12" id="KW-0378">Hydrolase</keyword>
<evidence type="ECO:0000256" key="11">
    <source>
        <dbReference type="PROSITE-ProRule" id="PRU00812"/>
    </source>
</evidence>
<dbReference type="GO" id="GO:0043175">
    <property type="term" value="F:RNA polymerase core enzyme binding"/>
    <property type="evidence" value="ECO:0007669"/>
    <property type="project" value="UniProtKB-UniRule"/>
</dbReference>
<evidence type="ECO:0000256" key="3">
    <source>
        <dbReference type="ARBA" id="ARBA00022723"/>
    </source>
</evidence>
<evidence type="ECO:0000256" key="10">
    <source>
        <dbReference type="ARBA" id="ARBA00048336"/>
    </source>
</evidence>
<evidence type="ECO:0000256" key="2">
    <source>
        <dbReference type="ARBA" id="ARBA00005676"/>
    </source>
</evidence>
<comment type="function">
    <text evidence="12">Putative RNA polymerase II subunit B1 C-terminal domain (CTD) phosphatase involved in RNA polymerase II transcription regulation.</text>
</comment>
<evidence type="ECO:0000256" key="9">
    <source>
        <dbReference type="ARBA" id="ARBA00047761"/>
    </source>
</evidence>
<keyword evidence="8 12" id="KW-0539">Nucleus</keyword>
<accession>A0A060T5E7</accession>
<keyword evidence="7 12" id="KW-0904">Protein phosphatase</keyword>
<feature type="domain" description="RTR1-type" evidence="14">
    <location>
        <begin position="52"/>
        <end position="136"/>
    </location>
</feature>
<keyword evidence="3 12" id="KW-0479">Metal-binding</keyword>
<comment type="catalytic activity">
    <reaction evidence="9 12">
        <text>O-phospho-L-seryl-[protein] + H2O = L-seryl-[protein] + phosphate</text>
        <dbReference type="Rhea" id="RHEA:20629"/>
        <dbReference type="Rhea" id="RHEA-COMP:9863"/>
        <dbReference type="Rhea" id="RHEA-COMP:11604"/>
        <dbReference type="ChEBI" id="CHEBI:15377"/>
        <dbReference type="ChEBI" id="CHEBI:29999"/>
        <dbReference type="ChEBI" id="CHEBI:43474"/>
        <dbReference type="ChEBI" id="CHEBI:83421"/>
        <dbReference type="EC" id="3.1.3.16"/>
    </reaction>
</comment>
<dbReference type="AlphaFoldDB" id="A0A060T5E7"/>
<dbReference type="GO" id="GO:0008420">
    <property type="term" value="F:RNA polymerase II CTD heptapeptide repeat phosphatase activity"/>
    <property type="evidence" value="ECO:0007669"/>
    <property type="project" value="UniProtKB-UniRule"/>
</dbReference>
<dbReference type="InterPro" id="IPR007308">
    <property type="entry name" value="Rtr1/RPAP2_dom"/>
</dbReference>
<reference evidence="15" key="2">
    <citation type="submission" date="2014-06" db="EMBL/GenBank/DDBJ databases">
        <title>The complete genome of Blastobotrys (Arxula) adeninivorans LS3 - a yeast of biotechnological interest.</title>
        <authorList>
            <person name="Kunze G."/>
            <person name="Gaillardin C."/>
            <person name="Czernicka M."/>
            <person name="Durrens P."/>
            <person name="Martin T."/>
            <person name="Boer E."/>
            <person name="Gabaldon T."/>
            <person name="Cruz J."/>
            <person name="Talla E."/>
            <person name="Marck C."/>
            <person name="Goffeau A."/>
            <person name="Barbe V."/>
            <person name="Baret P."/>
            <person name="Baronian K."/>
            <person name="Beier S."/>
            <person name="Bleykasten C."/>
            <person name="Bode R."/>
            <person name="Casaregola S."/>
            <person name="Despons L."/>
            <person name="Fairhead C."/>
            <person name="Giersberg M."/>
            <person name="Gierski P."/>
            <person name="Hahnel U."/>
            <person name="Hartmann A."/>
            <person name="Jankowska D."/>
            <person name="Jubin C."/>
            <person name="Jung P."/>
            <person name="Lafontaine I."/>
            <person name="Leh-Louis V."/>
            <person name="Lemaire M."/>
            <person name="Marcet-Houben M."/>
            <person name="Mascher M."/>
            <person name="Morel G."/>
            <person name="Richard G.-F."/>
            <person name="Riechen J."/>
            <person name="Sacerdot C."/>
            <person name="Sarkar A."/>
            <person name="Savel G."/>
            <person name="Schacherer J."/>
            <person name="Sherman D."/>
            <person name="Straub M.-L."/>
            <person name="Stein N."/>
            <person name="Thierry A."/>
            <person name="Trautwein-Schult A."/>
            <person name="Westhof E."/>
            <person name="Worch S."/>
            <person name="Dujon B."/>
            <person name="Souciet J.-L."/>
            <person name="Wincker P."/>
            <person name="Scholz U."/>
            <person name="Neuveglise N."/>
        </authorList>
    </citation>
    <scope>NUCLEOTIDE SEQUENCE</scope>
    <source>
        <strain evidence="15">LS3</strain>
    </source>
</reference>
<dbReference type="EMBL" id="HG937693">
    <property type="protein sequence ID" value="CDP34107.1"/>
    <property type="molecule type" value="Genomic_DNA"/>
</dbReference>
<evidence type="ECO:0000259" key="14">
    <source>
        <dbReference type="PROSITE" id="PS51479"/>
    </source>
</evidence>
<evidence type="ECO:0000256" key="1">
    <source>
        <dbReference type="ARBA" id="ARBA00004123"/>
    </source>
</evidence>
<dbReference type="GO" id="GO:0005737">
    <property type="term" value="C:cytoplasm"/>
    <property type="evidence" value="ECO:0007669"/>
    <property type="project" value="TreeGrafter"/>
</dbReference>
<evidence type="ECO:0000256" key="7">
    <source>
        <dbReference type="ARBA" id="ARBA00022912"/>
    </source>
</evidence>
<sequence length="238" mass="26886">MGEIASESLLRFISVIGPLGRPGELTPREGSQLLLALTEHLTDGAAPDMLKFASRFLTPDDYGEIVTERNIIHLCGYPLCNRDPKGMKSAHQINYRPNATLSLPASYLSKFCSKEHYQASAFYQSQLSDAPIFSRKDVTYLPYGTSDYELRTLLLEEAEQEARNSNSSMREVIEKLKGVHIDTDESKGEDDAFRELTNTIQQFSIIERQRKPEEDQDQDQASQQGNHRAIEGYSSRYA</sequence>
<organism evidence="15">
    <name type="scientific">Blastobotrys adeninivorans</name>
    <name type="common">Yeast</name>
    <name type="synonym">Arxula adeninivorans</name>
    <dbReference type="NCBI Taxonomy" id="409370"/>
    <lineage>
        <taxon>Eukaryota</taxon>
        <taxon>Fungi</taxon>
        <taxon>Dikarya</taxon>
        <taxon>Ascomycota</taxon>
        <taxon>Saccharomycotina</taxon>
        <taxon>Dipodascomycetes</taxon>
        <taxon>Dipodascales</taxon>
        <taxon>Trichomonascaceae</taxon>
        <taxon>Blastobotrys</taxon>
    </lineage>
</organism>
<reference evidence="15" key="1">
    <citation type="submission" date="2014-02" db="EMBL/GenBank/DDBJ databases">
        <authorList>
            <person name="Genoscope - CEA"/>
        </authorList>
    </citation>
    <scope>NUCLEOTIDE SEQUENCE</scope>
    <source>
        <strain evidence="15">LS3</strain>
    </source>
</reference>
<dbReference type="PhylomeDB" id="A0A060T5E7"/>
<dbReference type="PROSITE" id="PS51479">
    <property type="entry name" value="ZF_RTR1"/>
    <property type="match status" value="1"/>
</dbReference>
<keyword evidence="6 12" id="KW-0862">Zinc</keyword>
<protein>
    <recommendedName>
        <fullName evidence="12">RNA polymerase II subunit B1 CTD phosphatase RPAP2 homolog</fullName>
        <ecNumber evidence="12">3.1.3.16</ecNumber>
    </recommendedName>
</protein>
<comment type="catalytic activity">
    <reaction evidence="10 12">
        <text>O-phospho-L-threonyl-[protein] + H2O = L-threonyl-[protein] + phosphate</text>
        <dbReference type="Rhea" id="RHEA:47004"/>
        <dbReference type="Rhea" id="RHEA-COMP:11060"/>
        <dbReference type="Rhea" id="RHEA-COMP:11605"/>
        <dbReference type="ChEBI" id="CHEBI:15377"/>
        <dbReference type="ChEBI" id="CHEBI:30013"/>
        <dbReference type="ChEBI" id="CHEBI:43474"/>
        <dbReference type="ChEBI" id="CHEBI:61977"/>
        <dbReference type="EC" id="3.1.3.16"/>
    </reaction>
</comment>